<comment type="caution">
    <text evidence="6">The sequence shown here is derived from an EMBL/GenBank/DDBJ whole genome shotgun (WGS) entry which is preliminary data.</text>
</comment>
<proteinExistence type="predicted"/>
<dbReference type="Pfam" id="PF02518">
    <property type="entry name" value="HATPase_c"/>
    <property type="match status" value="1"/>
</dbReference>
<dbReference type="Proteomes" id="UP001500840">
    <property type="component" value="Unassembled WGS sequence"/>
</dbReference>
<dbReference type="InterPro" id="IPR003594">
    <property type="entry name" value="HATPase_dom"/>
</dbReference>
<protein>
    <recommendedName>
        <fullName evidence="5">Histidine kinase domain-containing protein</fullName>
    </recommendedName>
</protein>
<dbReference type="SMART" id="SM00387">
    <property type="entry name" value="HATPase_c"/>
    <property type="match status" value="1"/>
</dbReference>
<keyword evidence="4" id="KW-1133">Transmembrane helix</keyword>
<name>A0ABP8MSY2_9BACT</name>
<feature type="transmembrane region" description="Helical" evidence="4">
    <location>
        <begin position="423"/>
        <end position="443"/>
    </location>
</feature>
<dbReference type="PANTHER" id="PTHR24421">
    <property type="entry name" value="NITRATE/NITRITE SENSOR PROTEIN NARX-RELATED"/>
    <property type="match status" value="1"/>
</dbReference>
<keyword evidence="2" id="KW-0418">Kinase</keyword>
<evidence type="ECO:0000256" key="2">
    <source>
        <dbReference type="ARBA" id="ARBA00022777"/>
    </source>
</evidence>
<dbReference type="CDD" id="cd16917">
    <property type="entry name" value="HATPase_UhpB-NarQ-NarX-like"/>
    <property type="match status" value="1"/>
</dbReference>
<dbReference type="Pfam" id="PF07730">
    <property type="entry name" value="HisKA_3"/>
    <property type="match status" value="1"/>
</dbReference>
<keyword evidence="4" id="KW-0472">Membrane</keyword>
<keyword evidence="4" id="KW-0812">Transmembrane</keyword>
<evidence type="ECO:0000259" key="5">
    <source>
        <dbReference type="PROSITE" id="PS50109"/>
    </source>
</evidence>
<dbReference type="Gene3D" id="3.30.565.10">
    <property type="entry name" value="Histidine kinase-like ATPase, C-terminal domain"/>
    <property type="match status" value="1"/>
</dbReference>
<dbReference type="PROSITE" id="PS50109">
    <property type="entry name" value="HIS_KIN"/>
    <property type="match status" value="1"/>
</dbReference>
<dbReference type="EMBL" id="BAABGA010000035">
    <property type="protein sequence ID" value="GAA4454350.1"/>
    <property type="molecule type" value="Genomic_DNA"/>
</dbReference>
<dbReference type="InterPro" id="IPR036890">
    <property type="entry name" value="HATPase_C_sf"/>
</dbReference>
<dbReference type="Gene3D" id="1.20.5.1930">
    <property type="match status" value="1"/>
</dbReference>
<keyword evidence="7" id="KW-1185">Reference proteome</keyword>
<gene>
    <name evidence="6" type="ORF">GCM10023156_26680</name>
</gene>
<evidence type="ECO:0000313" key="7">
    <source>
        <dbReference type="Proteomes" id="UP001500840"/>
    </source>
</evidence>
<keyword evidence="3" id="KW-0902">Two-component regulatory system</keyword>
<dbReference type="SUPFAM" id="SSF55874">
    <property type="entry name" value="ATPase domain of HSP90 chaperone/DNA topoisomerase II/histidine kinase"/>
    <property type="match status" value="1"/>
</dbReference>
<evidence type="ECO:0000256" key="1">
    <source>
        <dbReference type="ARBA" id="ARBA00022679"/>
    </source>
</evidence>
<sequence length="683" mass="75419">MVRVQATISSVGDGIITWPSHAGAAKSFCLEDDTGGIWVRSSLALDEQLFQDADFLSSLTYGTKIDLVGLLDAGGYSPVLLPMQITNSGEGHLPNANQPDMKRFLNGAENIRRVRVRGVVQNVTKETKNYWLLRVETGVGHFLVRLPLEDQYGPDRMLDAELEITGLAGASRNWRSEFVCPRMIIDRREHVQVLKPAPKDPFSVDRVSLADLDGFKPEGRPLHRLCAQGTVTYCDGDSLLYIQDEGIGVRVIASDLASIEIGQRVEVSGFIDNSRYFAGLRGGLVRTLGDREATVSVLADLPEIFAERTRFVAGDTKEVVNYEGRLVHLEGEVLSFQPGIGNWQNRLVIDCGQSTTTAFLPGKVKPLLPGTKVMMTGIANMTFAPPDTSANLAMPTALDLLLRDARDISILERPSWWTPQRTFIALTIITIAALAAFLWAFTLRRSLEHQTSRLAREMRIRHDASLEFQAAIRERTRLAANLHDTVLQTLAGIAYQIDACGQVANNDSPDDHDHLQTAKRMIQRGQNDLRNVVWALHCMPLEDGTFVDAVNHLARKQTVEHDTEVYVQYDEPFPVLADFIAGNLLLIIQEAIHNTIKHARATRVDVKLSWAPGADHIAVCVSDDGVGFDTANHLGRCEGHFGFVSMEQRVQRLGGELTIESQPGAGTTLRVSIPLKEFDPAIA</sequence>
<feature type="domain" description="Histidine kinase" evidence="5">
    <location>
        <begin position="584"/>
        <end position="677"/>
    </location>
</feature>
<dbReference type="InterPro" id="IPR011712">
    <property type="entry name" value="Sig_transdc_His_kin_sub3_dim/P"/>
</dbReference>
<keyword evidence="1" id="KW-0808">Transferase</keyword>
<evidence type="ECO:0000256" key="4">
    <source>
        <dbReference type="SAM" id="Phobius"/>
    </source>
</evidence>
<organism evidence="6 7">
    <name type="scientific">Novipirellula rosea</name>
    <dbReference type="NCBI Taxonomy" id="1031540"/>
    <lineage>
        <taxon>Bacteria</taxon>
        <taxon>Pseudomonadati</taxon>
        <taxon>Planctomycetota</taxon>
        <taxon>Planctomycetia</taxon>
        <taxon>Pirellulales</taxon>
        <taxon>Pirellulaceae</taxon>
        <taxon>Novipirellula</taxon>
    </lineage>
</organism>
<accession>A0ABP8MSY2</accession>
<reference evidence="7" key="1">
    <citation type="journal article" date="2019" name="Int. J. Syst. Evol. Microbiol.">
        <title>The Global Catalogue of Microorganisms (GCM) 10K type strain sequencing project: providing services to taxonomists for standard genome sequencing and annotation.</title>
        <authorList>
            <consortium name="The Broad Institute Genomics Platform"/>
            <consortium name="The Broad Institute Genome Sequencing Center for Infectious Disease"/>
            <person name="Wu L."/>
            <person name="Ma J."/>
        </authorList>
    </citation>
    <scope>NUCLEOTIDE SEQUENCE [LARGE SCALE GENOMIC DNA]</scope>
    <source>
        <strain evidence="7">JCM 17759</strain>
    </source>
</reference>
<evidence type="ECO:0000313" key="6">
    <source>
        <dbReference type="EMBL" id="GAA4454350.1"/>
    </source>
</evidence>
<dbReference type="InterPro" id="IPR050482">
    <property type="entry name" value="Sensor_HK_TwoCompSys"/>
</dbReference>
<evidence type="ECO:0000256" key="3">
    <source>
        <dbReference type="ARBA" id="ARBA00023012"/>
    </source>
</evidence>
<dbReference type="InterPro" id="IPR005467">
    <property type="entry name" value="His_kinase_dom"/>
</dbReference>